<keyword evidence="1" id="KW-1133">Transmembrane helix</keyword>
<accession>A0A7I4YK18</accession>
<sequence>MEVFMYACIYVYMYVCVYVCALLYIYERIISIEESIGIMYHEFNIVLHDCKIRWVGHLLRCSNDCWTRAVTDWSSRDIKRSPGRPQTRWSGFFTKALNERNVGSRVPEARTIHWAIWLVTETDGDVTGARSRKSMINGTTGDCIITMVAVVNPWSQCRNDLLRDRRCVRLSS</sequence>
<protein>
    <submittedName>
        <fullName evidence="3">Secreted protein</fullName>
    </submittedName>
</protein>
<keyword evidence="1" id="KW-0472">Membrane</keyword>
<keyword evidence="1" id="KW-0812">Transmembrane</keyword>
<organism evidence="2 3">
    <name type="scientific">Haemonchus contortus</name>
    <name type="common">Barber pole worm</name>
    <dbReference type="NCBI Taxonomy" id="6289"/>
    <lineage>
        <taxon>Eukaryota</taxon>
        <taxon>Metazoa</taxon>
        <taxon>Ecdysozoa</taxon>
        <taxon>Nematoda</taxon>
        <taxon>Chromadorea</taxon>
        <taxon>Rhabditida</taxon>
        <taxon>Rhabditina</taxon>
        <taxon>Rhabditomorpha</taxon>
        <taxon>Strongyloidea</taxon>
        <taxon>Trichostrongylidae</taxon>
        <taxon>Haemonchus</taxon>
    </lineage>
</organism>
<proteinExistence type="predicted"/>
<name>A0A7I4YK18_HAECO</name>
<evidence type="ECO:0000256" key="1">
    <source>
        <dbReference type="SAM" id="Phobius"/>
    </source>
</evidence>
<dbReference type="AlphaFoldDB" id="A0A7I4YK18"/>
<dbReference type="WBParaSite" id="HCON_00110330-00001">
    <property type="protein sequence ID" value="HCON_00110330-00001"/>
    <property type="gene ID" value="HCON_00110330"/>
</dbReference>
<evidence type="ECO:0000313" key="2">
    <source>
        <dbReference type="Proteomes" id="UP000025227"/>
    </source>
</evidence>
<dbReference type="Proteomes" id="UP000025227">
    <property type="component" value="Unplaced"/>
</dbReference>
<reference evidence="3" key="1">
    <citation type="submission" date="2020-12" db="UniProtKB">
        <authorList>
            <consortium name="WormBaseParasite"/>
        </authorList>
    </citation>
    <scope>IDENTIFICATION</scope>
    <source>
        <strain evidence="3">MHco3</strain>
    </source>
</reference>
<evidence type="ECO:0000313" key="3">
    <source>
        <dbReference type="WBParaSite" id="HCON_00110330-00001"/>
    </source>
</evidence>
<keyword evidence="2" id="KW-1185">Reference proteome</keyword>
<feature type="transmembrane region" description="Helical" evidence="1">
    <location>
        <begin position="7"/>
        <end position="26"/>
    </location>
</feature>